<sequence>MPTHPAPTGETQQQADSCQAPMGLFISNVPLYTSASLNTDDKFAAAFDNSSHKTLSFITPIIQNGKIIARPSLELVCEGSRKWVAMAVGYFLGKKSYFHHLNEYVHSVWPLVKEVIATTNRLFL</sequence>
<dbReference type="EMBL" id="JACGWN010000005">
    <property type="protein sequence ID" value="KAL0449589.1"/>
    <property type="molecule type" value="Genomic_DNA"/>
</dbReference>
<reference evidence="1" key="1">
    <citation type="submission" date="2020-06" db="EMBL/GenBank/DDBJ databases">
        <authorList>
            <person name="Li T."/>
            <person name="Hu X."/>
            <person name="Zhang T."/>
            <person name="Song X."/>
            <person name="Zhang H."/>
            <person name="Dai N."/>
            <person name="Sheng W."/>
            <person name="Hou X."/>
            <person name="Wei L."/>
        </authorList>
    </citation>
    <scope>NUCLEOTIDE SEQUENCE</scope>
    <source>
        <strain evidence="1">KEN1</strain>
        <tissue evidence="1">Leaf</tissue>
    </source>
</reference>
<dbReference type="AlphaFoldDB" id="A0AAW2X6Z6"/>
<protein>
    <submittedName>
        <fullName evidence="1">Uncharacterized protein</fullName>
    </submittedName>
</protein>
<proteinExistence type="predicted"/>
<name>A0AAW2X6Z6_9LAMI</name>
<reference evidence="1" key="2">
    <citation type="journal article" date="2024" name="Plant">
        <title>Genomic evolution and insights into agronomic trait innovations of Sesamum species.</title>
        <authorList>
            <person name="Miao H."/>
            <person name="Wang L."/>
            <person name="Qu L."/>
            <person name="Liu H."/>
            <person name="Sun Y."/>
            <person name="Le M."/>
            <person name="Wang Q."/>
            <person name="Wei S."/>
            <person name="Zheng Y."/>
            <person name="Lin W."/>
            <person name="Duan Y."/>
            <person name="Cao H."/>
            <person name="Xiong S."/>
            <person name="Wang X."/>
            <person name="Wei L."/>
            <person name="Li C."/>
            <person name="Ma Q."/>
            <person name="Ju M."/>
            <person name="Zhao R."/>
            <person name="Li G."/>
            <person name="Mu C."/>
            <person name="Tian Q."/>
            <person name="Mei H."/>
            <person name="Zhang T."/>
            <person name="Gao T."/>
            <person name="Zhang H."/>
        </authorList>
    </citation>
    <scope>NUCLEOTIDE SEQUENCE</scope>
    <source>
        <strain evidence="1">KEN1</strain>
    </source>
</reference>
<evidence type="ECO:0000313" key="1">
    <source>
        <dbReference type="EMBL" id="KAL0449589.1"/>
    </source>
</evidence>
<accession>A0AAW2X6Z6</accession>
<organism evidence="1">
    <name type="scientific">Sesamum latifolium</name>
    <dbReference type="NCBI Taxonomy" id="2727402"/>
    <lineage>
        <taxon>Eukaryota</taxon>
        <taxon>Viridiplantae</taxon>
        <taxon>Streptophyta</taxon>
        <taxon>Embryophyta</taxon>
        <taxon>Tracheophyta</taxon>
        <taxon>Spermatophyta</taxon>
        <taxon>Magnoliopsida</taxon>
        <taxon>eudicotyledons</taxon>
        <taxon>Gunneridae</taxon>
        <taxon>Pentapetalae</taxon>
        <taxon>asterids</taxon>
        <taxon>lamiids</taxon>
        <taxon>Lamiales</taxon>
        <taxon>Pedaliaceae</taxon>
        <taxon>Sesamum</taxon>
    </lineage>
</organism>
<comment type="caution">
    <text evidence="1">The sequence shown here is derived from an EMBL/GenBank/DDBJ whole genome shotgun (WGS) entry which is preliminary data.</text>
</comment>
<gene>
    <name evidence="1" type="ORF">Slati_1515300</name>
</gene>